<feature type="region of interest" description="Disordered" evidence="5">
    <location>
        <begin position="420"/>
        <end position="441"/>
    </location>
</feature>
<accession>A0ABW8RGC2</accession>
<evidence type="ECO:0000256" key="3">
    <source>
        <dbReference type="ARBA" id="ARBA00022989"/>
    </source>
</evidence>
<keyword evidence="3 6" id="KW-1133">Transmembrane helix</keyword>
<organism evidence="8 9">
    <name type="scientific">Bacillus salipaludis</name>
    <dbReference type="NCBI Taxonomy" id="2547811"/>
    <lineage>
        <taxon>Bacteria</taxon>
        <taxon>Bacillati</taxon>
        <taxon>Bacillota</taxon>
        <taxon>Bacilli</taxon>
        <taxon>Bacillales</taxon>
        <taxon>Bacillaceae</taxon>
        <taxon>Bacillus</taxon>
    </lineage>
</organism>
<feature type="transmembrane region" description="Helical" evidence="6">
    <location>
        <begin position="277"/>
        <end position="296"/>
    </location>
</feature>
<keyword evidence="2 6" id="KW-0812">Transmembrane</keyword>
<sequence length="488" mass="53794">MKCLFKLSSTWFPIWCILLLMLVMVGVYIPVFGGANQNLTDVPLIIVNEDKGKAGDAILLNLIETQNGNSFKWDVVKTKEKALSDLKNNKAYGALVIPADYSKQLFQVHDLLISGNGFGKPAKLDILLNEGVGQSASLIASNTLQTVAEATLNGISSHFKSELIQKGITLSPMNASLLDRPVQFTTKNVLGLPVNLNKGMTPFVMSIIASITGMVGANMIRGYLVKSNGILRKKGYPLPESQILKSALLLAILLAFCGSVILQISVFGFFGSAHASSIWYIFLFSLFCSLTMLFLFQAVALLFGGWGILVMFPINFMGIFSSGGAIPLSTLPPVHRLFSFILPTRYMVDGMRALLYYQGRMEAGLREALGALSIYFVVSLAIIIAFISIEQKREKQHVAVNKAEKVGIQVDNEFHYMQSAEQGKPQPSQRVKQAAKNTTKNDAYFRQALGKLAEGKEEDSHYPKKILETMNDEDFRNALKSIRDKDKK</sequence>
<evidence type="ECO:0000256" key="4">
    <source>
        <dbReference type="ARBA" id="ARBA00023136"/>
    </source>
</evidence>
<dbReference type="Gene3D" id="3.40.1710.10">
    <property type="entry name" value="abc type-2 transporter like domain"/>
    <property type="match status" value="1"/>
</dbReference>
<keyword evidence="9" id="KW-1185">Reference proteome</keyword>
<evidence type="ECO:0000313" key="8">
    <source>
        <dbReference type="EMBL" id="MFK9092536.1"/>
    </source>
</evidence>
<dbReference type="RefSeq" id="WP_406581112.1">
    <property type="nucleotide sequence ID" value="NZ_JBJHQH010000009.1"/>
</dbReference>
<dbReference type="InterPro" id="IPR051328">
    <property type="entry name" value="T7SS_ABC-Transporter"/>
</dbReference>
<dbReference type="Proteomes" id="UP001623041">
    <property type="component" value="Unassembled WGS sequence"/>
</dbReference>
<dbReference type="InterPro" id="IPR013525">
    <property type="entry name" value="ABC2_TM"/>
</dbReference>
<feature type="transmembrane region" description="Helical" evidence="6">
    <location>
        <begin position="246"/>
        <end position="271"/>
    </location>
</feature>
<name>A0ABW8RGC2_9BACI</name>
<feature type="domain" description="ABC-2 type transporter transmembrane" evidence="7">
    <location>
        <begin position="14"/>
        <end position="384"/>
    </location>
</feature>
<dbReference type="PANTHER" id="PTHR43077">
    <property type="entry name" value="TRANSPORT PERMEASE YVFS-RELATED"/>
    <property type="match status" value="1"/>
</dbReference>
<evidence type="ECO:0000313" key="9">
    <source>
        <dbReference type="Proteomes" id="UP001623041"/>
    </source>
</evidence>
<reference evidence="8 9" key="1">
    <citation type="submission" date="2024-11" db="EMBL/GenBank/DDBJ databases">
        <authorList>
            <person name="Lucas J.A."/>
        </authorList>
    </citation>
    <scope>NUCLEOTIDE SEQUENCE [LARGE SCALE GENOMIC DNA]</scope>
    <source>
        <strain evidence="8 9">Z 5.4</strain>
    </source>
</reference>
<evidence type="ECO:0000256" key="2">
    <source>
        <dbReference type="ARBA" id="ARBA00022692"/>
    </source>
</evidence>
<evidence type="ECO:0000259" key="7">
    <source>
        <dbReference type="Pfam" id="PF12698"/>
    </source>
</evidence>
<protein>
    <submittedName>
        <fullName evidence="8">YhgE/Pip domain-containing protein</fullName>
    </submittedName>
</protein>
<feature type="transmembrane region" description="Helical" evidence="6">
    <location>
        <begin position="203"/>
        <end position="225"/>
    </location>
</feature>
<comment type="caution">
    <text evidence="8">The sequence shown here is derived from an EMBL/GenBank/DDBJ whole genome shotgun (WGS) entry which is preliminary data.</text>
</comment>
<dbReference type="PANTHER" id="PTHR43077:SF5">
    <property type="entry name" value="PHAGE INFECTION PROTEIN"/>
    <property type="match status" value="1"/>
</dbReference>
<proteinExistence type="predicted"/>
<gene>
    <name evidence="8" type="ORF">ACJEBI_13695</name>
</gene>
<dbReference type="EMBL" id="JBJHQH010000009">
    <property type="protein sequence ID" value="MFK9092536.1"/>
    <property type="molecule type" value="Genomic_DNA"/>
</dbReference>
<evidence type="ECO:0000256" key="1">
    <source>
        <dbReference type="ARBA" id="ARBA00004141"/>
    </source>
</evidence>
<dbReference type="Pfam" id="PF12698">
    <property type="entry name" value="ABC2_membrane_3"/>
    <property type="match status" value="1"/>
</dbReference>
<evidence type="ECO:0000256" key="6">
    <source>
        <dbReference type="SAM" id="Phobius"/>
    </source>
</evidence>
<feature type="transmembrane region" description="Helical" evidence="6">
    <location>
        <begin position="303"/>
        <end position="325"/>
    </location>
</feature>
<evidence type="ECO:0000256" key="5">
    <source>
        <dbReference type="SAM" id="MobiDB-lite"/>
    </source>
</evidence>
<feature type="transmembrane region" description="Helical" evidence="6">
    <location>
        <begin position="12"/>
        <end position="31"/>
    </location>
</feature>
<comment type="subcellular location">
    <subcellularLocation>
        <location evidence="1">Membrane</location>
        <topology evidence="1">Multi-pass membrane protein</topology>
    </subcellularLocation>
</comment>
<feature type="transmembrane region" description="Helical" evidence="6">
    <location>
        <begin position="369"/>
        <end position="389"/>
    </location>
</feature>
<keyword evidence="4 6" id="KW-0472">Membrane</keyword>